<protein>
    <submittedName>
        <fullName evidence="10">Uncharacterized protein</fullName>
    </submittedName>
</protein>
<dbReference type="PROSITE" id="PS50850">
    <property type="entry name" value="MFS"/>
    <property type="match status" value="1"/>
</dbReference>
<feature type="domain" description="PKS/mFAS DH" evidence="9">
    <location>
        <begin position="61"/>
        <end position="386"/>
    </location>
</feature>
<evidence type="ECO:0000256" key="5">
    <source>
        <dbReference type="ARBA" id="ARBA00023136"/>
    </source>
</evidence>
<dbReference type="Gene3D" id="3.30.70.3290">
    <property type="match status" value="1"/>
</dbReference>
<comment type="subcellular location">
    <subcellularLocation>
        <location evidence="1">Membrane</location>
        <topology evidence="1">Multi-pass membrane protein</topology>
    </subcellularLocation>
</comment>
<reference evidence="10 11" key="1">
    <citation type="journal article" date="2016" name="Sci. Rep.">
        <title>Penicillium arizonense, a new, genome sequenced fungal species, reveals a high chemical diversity in secreted metabolites.</title>
        <authorList>
            <person name="Grijseels S."/>
            <person name="Nielsen J.C."/>
            <person name="Randelovic M."/>
            <person name="Nielsen J."/>
            <person name="Nielsen K.F."/>
            <person name="Workman M."/>
            <person name="Frisvad J.C."/>
        </authorList>
    </citation>
    <scope>NUCLEOTIDE SEQUENCE [LARGE SCALE GENOMIC DNA]</scope>
    <source>
        <strain evidence="10 11">CBS 141311</strain>
    </source>
</reference>
<dbReference type="SUPFAM" id="SSF103473">
    <property type="entry name" value="MFS general substrate transporter"/>
    <property type="match status" value="1"/>
</dbReference>
<feature type="transmembrane region" description="Helical" evidence="7">
    <location>
        <begin position="535"/>
        <end position="557"/>
    </location>
</feature>
<dbReference type="FunFam" id="1.20.1250.20:FF:000034">
    <property type="entry name" value="MFS general substrate transporter"/>
    <property type="match status" value="1"/>
</dbReference>
<dbReference type="EMBL" id="LXJU01000010">
    <property type="protein sequence ID" value="OGE52445.1"/>
    <property type="molecule type" value="Genomic_DNA"/>
</dbReference>
<keyword evidence="2" id="KW-0813">Transport</keyword>
<keyword evidence="5 7" id="KW-0472">Membrane</keyword>
<sequence length="907" mass="100487">MLQGLQTASAENIITSKSIVIEFGPHPVVLGMIKSCLGNEINCLSTLRRNKNPWKILANSIAVLYSAGADIDWSGYHRDFSAAQRNDWTLYKGDHVCDGNAAPEKIVQAPPPPAPTTTTLHRLVEEKSDSEKFVVIDESDVSRPDLSPLVQRHKVEGLGLCTPSVYANVGFTSGNYFLDRFSQLLKGKDAWSNHVESIQHTYCRIRFSDKSTFNTLAKDMPTIQMHIRPMCENSCKGAIFRFNRPIAYNIVQALAEFHSNYLCIDETILDNETLEAACTATFGDVKKGGTFHTHPGFIDGLTQSGGFVMKANTKTNLAAEVFVNHGWDSFHLYERATDDRPYQTYVQMIPGEAKQWKGNVVILSGDRLVGSVGGLTVPSTTSQVMMDVEKPSTPLEMEKVKMSDIEYERAELLANLSDPDAGKNDEERRQIDKKLMWKVDMALIPWLSLLYLLSFLDRTNIGNARLAGLENDLGMVKGDYNNNLTIFFVAYAVMEPATNALLKMITPRLFFTMIIVTWGVIMTLMGLVTNNAGLLAARFFLGVAEAGLFPGVNYYLSCWYKSSEIGIRSSIFFSAAALAGSFGGLLAAAIEKMDGLGGKDGWAWIFILEGLATVVAGCFCWWLVFDWPETARFLSADDRIRVQRRLIMDRQGRTAEDSDKRHMYAALKDWKTYGYMFIYMGCLTPLYAFSLFLPTIIAGMGHQGTKAQLLSVPPYAVAAALTVCVGFYADRTRQRGLCNIATVLLAIVGFAMLIASSNPTVQYAAVFLGAAGIYPTIPNTLSWLNNNTEGSLKRAFVLGVVVGWGNLNGVVSSNIYLAQQKPRYYTGHGVILGFLTVFLLGGSIWMHLGLRKMNKDRRAGKLDEKWNALTNDQKWIQGDLRPDFIHPRLIAAANNFYIPTAGSLETT</sequence>
<organism evidence="10 11">
    <name type="scientific">Penicillium arizonense</name>
    <dbReference type="NCBI Taxonomy" id="1835702"/>
    <lineage>
        <taxon>Eukaryota</taxon>
        <taxon>Fungi</taxon>
        <taxon>Dikarya</taxon>
        <taxon>Ascomycota</taxon>
        <taxon>Pezizomycotina</taxon>
        <taxon>Eurotiomycetes</taxon>
        <taxon>Eurotiomycetidae</taxon>
        <taxon>Eurotiales</taxon>
        <taxon>Aspergillaceae</taxon>
        <taxon>Penicillium</taxon>
    </lineage>
</organism>
<dbReference type="PROSITE" id="PS52019">
    <property type="entry name" value="PKS_MFAS_DH"/>
    <property type="match status" value="1"/>
</dbReference>
<dbReference type="GO" id="GO:0016740">
    <property type="term" value="F:transferase activity"/>
    <property type="evidence" value="ECO:0007669"/>
    <property type="project" value="InterPro"/>
</dbReference>
<evidence type="ECO:0000256" key="7">
    <source>
        <dbReference type="SAM" id="Phobius"/>
    </source>
</evidence>
<dbReference type="FunFam" id="1.20.1250.20:FF:000068">
    <property type="entry name" value="MFS general substrate transporter"/>
    <property type="match status" value="1"/>
</dbReference>
<evidence type="ECO:0000313" key="10">
    <source>
        <dbReference type="EMBL" id="OGE52445.1"/>
    </source>
</evidence>
<keyword evidence="3 7" id="KW-0812">Transmembrane</keyword>
<keyword evidence="11" id="KW-1185">Reference proteome</keyword>
<dbReference type="Gene3D" id="1.20.1250.20">
    <property type="entry name" value="MFS general substrate transporter like domains"/>
    <property type="match status" value="2"/>
</dbReference>
<dbReference type="PANTHER" id="PTHR43791:SF19">
    <property type="entry name" value="TRANSPORTER, PUTATIVE (AFU_ORTHOLOGUE AFUA_1G01812)-RELATED"/>
    <property type="match status" value="1"/>
</dbReference>
<keyword evidence="4 7" id="KW-1133">Transmembrane helix</keyword>
<comment type="caution">
    <text evidence="10">The sequence shown here is derived from an EMBL/GenBank/DDBJ whole genome shotgun (WGS) entry which is preliminary data.</text>
</comment>
<feature type="region of interest" description="N-terminal hotdog fold" evidence="6">
    <location>
        <begin position="61"/>
        <end position="212"/>
    </location>
</feature>
<feature type="transmembrane region" description="Helical" evidence="7">
    <location>
        <begin position="829"/>
        <end position="848"/>
    </location>
</feature>
<gene>
    <name evidence="10" type="ORF">PENARI_c010G07837</name>
</gene>
<dbReference type="InterPro" id="IPR001227">
    <property type="entry name" value="Ac_transferase_dom_sf"/>
</dbReference>
<feature type="active site" description="Proton acceptor; for dehydratase activity" evidence="6">
    <location>
        <position position="95"/>
    </location>
</feature>
<feature type="domain" description="Major facilitator superfamily (MFS) profile" evidence="8">
    <location>
        <begin position="443"/>
        <end position="854"/>
    </location>
</feature>
<dbReference type="GO" id="GO:0022857">
    <property type="term" value="F:transmembrane transporter activity"/>
    <property type="evidence" value="ECO:0007669"/>
    <property type="project" value="InterPro"/>
</dbReference>
<proteinExistence type="predicted"/>
<dbReference type="Pfam" id="PF07690">
    <property type="entry name" value="MFS_1"/>
    <property type="match status" value="1"/>
</dbReference>
<feature type="transmembrane region" description="Helical" evidence="7">
    <location>
        <begin position="761"/>
        <end position="784"/>
    </location>
</feature>
<feature type="transmembrane region" description="Helical" evidence="7">
    <location>
        <begin position="569"/>
        <end position="590"/>
    </location>
</feature>
<dbReference type="Gene3D" id="3.40.366.10">
    <property type="entry name" value="Malonyl-Coenzyme A Acyl Carrier Protein, domain 2"/>
    <property type="match status" value="1"/>
</dbReference>
<evidence type="ECO:0000313" key="11">
    <source>
        <dbReference type="Proteomes" id="UP000177622"/>
    </source>
</evidence>
<dbReference type="PANTHER" id="PTHR43791">
    <property type="entry name" value="PERMEASE-RELATED"/>
    <property type="match status" value="1"/>
</dbReference>
<feature type="transmembrane region" description="Helical" evidence="7">
    <location>
        <begin position="796"/>
        <end position="817"/>
    </location>
</feature>
<dbReference type="InterPro" id="IPR036259">
    <property type="entry name" value="MFS_trans_sf"/>
</dbReference>
<feature type="transmembrane region" description="Helical" evidence="7">
    <location>
        <begin position="677"/>
        <end position="700"/>
    </location>
</feature>
<feature type="transmembrane region" description="Helical" evidence="7">
    <location>
        <begin position="736"/>
        <end position="755"/>
    </location>
</feature>
<feature type="transmembrane region" description="Helical" evidence="7">
    <location>
        <begin position="712"/>
        <end position="729"/>
    </location>
</feature>
<name>A0A1F5LH23_PENAI</name>
<dbReference type="GeneID" id="34577046"/>
<feature type="transmembrane region" description="Helical" evidence="7">
    <location>
        <begin position="435"/>
        <end position="456"/>
    </location>
</feature>
<feature type="transmembrane region" description="Helical" evidence="7">
    <location>
        <begin position="602"/>
        <end position="625"/>
    </location>
</feature>
<evidence type="ECO:0000259" key="8">
    <source>
        <dbReference type="PROSITE" id="PS50850"/>
    </source>
</evidence>
<evidence type="ECO:0000256" key="3">
    <source>
        <dbReference type="ARBA" id="ARBA00022692"/>
    </source>
</evidence>
<accession>A0A1F5LH23</accession>
<dbReference type="InterPro" id="IPR042104">
    <property type="entry name" value="PKS_dehydratase_sf"/>
</dbReference>
<evidence type="ECO:0000256" key="1">
    <source>
        <dbReference type="ARBA" id="ARBA00004141"/>
    </source>
</evidence>
<dbReference type="GO" id="GO:0016020">
    <property type="term" value="C:membrane"/>
    <property type="evidence" value="ECO:0007669"/>
    <property type="project" value="UniProtKB-SubCell"/>
</dbReference>
<evidence type="ECO:0000259" key="9">
    <source>
        <dbReference type="PROSITE" id="PS52019"/>
    </source>
</evidence>
<dbReference type="Gene3D" id="3.10.129.110">
    <property type="entry name" value="Polyketide synthase dehydratase"/>
    <property type="match status" value="2"/>
</dbReference>
<feature type="active site" description="Proton donor; for dehydratase activity" evidence="6">
    <location>
        <position position="299"/>
    </location>
</feature>
<evidence type="ECO:0000256" key="6">
    <source>
        <dbReference type="PROSITE-ProRule" id="PRU01363"/>
    </source>
</evidence>
<evidence type="ECO:0000256" key="2">
    <source>
        <dbReference type="ARBA" id="ARBA00022448"/>
    </source>
</evidence>
<feature type="region of interest" description="C-terminal hotdog fold" evidence="6">
    <location>
        <begin position="236"/>
        <end position="386"/>
    </location>
</feature>
<dbReference type="InterPro" id="IPR011701">
    <property type="entry name" value="MFS"/>
</dbReference>
<dbReference type="RefSeq" id="XP_022487887.1">
    <property type="nucleotide sequence ID" value="XM_022632312.1"/>
</dbReference>
<dbReference type="InterPro" id="IPR049900">
    <property type="entry name" value="PKS_mFAS_DH"/>
</dbReference>
<feature type="transmembrane region" description="Helical" evidence="7">
    <location>
        <begin position="509"/>
        <end position="529"/>
    </location>
</feature>
<dbReference type="InterPro" id="IPR020846">
    <property type="entry name" value="MFS_dom"/>
</dbReference>
<dbReference type="OrthoDB" id="2962993at2759"/>
<dbReference type="Proteomes" id="UP000177622">
    <property type="component" value="Unassembled WGS sequence"/>
</dbReference>
<dbReference type="AlphaFoldDB" id="A0A1F5LH23"/>
<evidence type="ECO:0000256" key="4">
    <source>
        <dbReference type="ARBA" id="ARBA00022989"/>
    </source>
</evidence>